<dbReference type="EMBL" id="VSSQ01005098">
    <property type="protein sequence ID" value="MPM27840.1"/>
    <property type="molecule type" value="Genomic_DNA"/>
</dbReference>
<feature type="region of interest" description="Disordered" evidence="1">
    <location>
        <begin position="1"/>
        <end position="42"/>
    </location>
</feature>
<accession>A0A644YHA8</accession>
<name>A0A644YHA8_9ZZZZ</name>
<proteinExistence type="predicted"/>
<protein>
    <submittedName>
        <fullName evidence="2">Uncharacterized protein</fullName>
    </submittedName>
</protein>
<organism evidence="2">
    <name type="scientific">bioreactor metagenome</name>
    <dbReference type="NCBI Taxonomy" id="1076179"/>
    <lineage>
        <taxon>unclassified sequences</taxon>
        <taxon>metagenomes</taxon>
        <taxon>ecological metagenomes</taxon>
    </lineage>
</organism>
<evidence type="ECO:0000313" key="2">
    <source>
        <dbReference type="EMBL" id="MPM27840.1"/>
    </source>
</evidence>
<reference evidence="2" key="1">
    <citation type="submission" date="2019-08" db="EMBL/GenBank/DDBJ databases">
        <authorList>
            <person name="Kucharzyk K."/>
            <person name="Murdoch R.W."/>
            <person name="Higgins S."/>
            <person name="Loffler F."/>
        </authorList>
    </citation>
    <scope>NUCLEOTIDE SEQUENCE</scope>
</reference>
<evidence type="ECO:0000256" key="1">
    <source>
        <dbReference type="SAM" id="MobiDB-lite"/>
    </source>
</evidence>
<gene>
    <name evidence="2" type="ORF">SDC9_74354</name>
</gene>
<comment type="caution">
    <text evidence="2">The sequence shown here is derived from an EMBL/GenBank/DDBJ whole genome shotgun (WGS) entry which is preliminary data.</text>
</comment>
<sequence>MDCHDGSALATGAPPRTGAPSETAHVDLPGRGGAEQVRDRDQGVTARLEVGDDGGNRVHRGRVQIVHQDDPSRLCARGRIVDDRRGDLDGPVGGLDIPEDDRHALLSGGRGHGGVVRPVGRPHQFRSYADDGLDRIRRLRQLGGDLGGSEGGEVRVVPAVVHDLVAVGEGPLCGRREVDDVLPDDEEGRLHVVRIQQVDEPAGVLAGTVIEGEDHALQSGAVDDADVVAPLDGAVLEALPAQGPAAAAGPALFVGGRVAVAPGLPAVPAPLTADGADDPMRVGLG</sequence>
<dbReference type="AlphaFoldDB" id="A0A644YHA8"/>